<proteinExistence type="predicted"/>
<protein>
    <submittedName>
        <fullName evidence="2">NADH dehydrogenase subunit 5</fullName>
    </submittedName>
</protein>
<dbReference type="Proteomes" id="UP000050794">
    <property type="component" value="Unassembled WGS sequence"/>
</dbReference>
<organism evidence="1 2">
    <name type="scientific">Toxocara canis</name>
    <name type="common">Canine roundworm</name>
    <dbReference type="NCBI Taxonomy" id="6265"/>
    <lineage>
        <taxon>Eukaryota</taxon>
        <taxon>Metazoa</taxon>
        <taxon>Ecdysozoa</taxon>
        <taxon>Nematoda</taxon>
        <taxon>Chromadorea</taxon>
        <taxon>Rhabditida</taxon>
        <taxon>Spirurina</taxon>
        <taxon>Ascaridomorpha</taxon>
        <taxon>Ascaridoidea</taxon>
        <taxon>Toxocaridae</taxon>
        <taxon>Toxocara</taxon>
    </lineage>
</organism>
<evidence type="ECO:0000313" key="1">
    <source>
        <dbReference type="Proteomes" id="UP000050794"/>
    </source>
</evidence>
<dbReference type="WBParaSite" id="TCNE_0000524401-mRNA-1">
    <property type="protein sequence ID" value="TCNE_0000524401-mRNA-1"/>
    <property type="gene ID" value="TCNE_0000524401"/>
</dbReference>
<dbReference type="AlphaFoldDB" id="A0A183U9S4"/>
<keyword evidence="1" id="KW-1185">Reference proteome</keyword>
<name>A0A183U9S4_TOXCA</name>
<accession>A0A183U9S4</accession>
<reference evidence="2" key="1">
    <citation type="submission" date="2016-06" db="UniProtKB">
        <authorList>
            <consortium name="WormBaseParasite"/>
        </authorList>
    </citation>
    <scope>IDENTIFICATION</scope>
</reference>
<sequence>LAAVLRQLWFILDVTSKSIAQSIIDASLFKVDFRLIAYFVNLSSVNMTY</sequence>
<evidence type="ECO:0000313" key="2">
    <source>
        <dbReference type="WBParaSite" id="TCNE_0000524401-mRNA-1"/>
    </source>
</evidence>